<dbReference type="SUPFAM" id="SSF48452">
    <property type="entry name" value="TPR-like"/>
    <property type="match status" value="7"/>
</dbReference>
<dbReference type="AlphaFoldDB" id="A0A3D8LBZ8"/>
<dbReference type="Pfam" id="PF13174">
    <property type="entry name" value="TPR_6"/>
    <property type="match status" value="1"/>
</dbReference>
<evidence type="ECO:0000256" key="4">
    <source>
        <dbReference type="SAM" id="SignalP"/>
    </source>
</evidence>
<dbReference type="Pfam" id="PF13432">
    <property type="entry name" value="TPR_16"/>
    <property type="match status" value="4"/>
</dbReference>
<dbReference type="PANTHER" id="PTHR12558">
    <property type="entry name" value="CELL DIVISION CYCLE 16,23,27"/>
    <property type="match status" value="1"/>
</dbReference>
<name>A0A3D8LBZ8_9BACT</name>
<keyword evidence="1 4" id="KW-0732">Signal</keyword>
<feature type="domain" description="Outer membrane lipoprotein BamD-like" evidence="5">
    <location>
        <begin position="509"/>
        <end position="676"/>
    </location>
</feature>
<proteinExistence type="predicted"/>
<evidence type="ECO:0000313" key="7">
    <source>
        <dbReference type="Proteomes" id="UP000256708"/>
    </source>
</evidence>
<feature type="region of interest" description="Disordered" evidence="3">
    <location>
        <begin position="1002"/>
        <end position="1058"/>
    </location>
</feature>
<evidence type="ECO:0000259" key="5">
    <source>
        <dbReference type="Pfam" id="PF13525"/>
    </source>
</evidence>
<evidence type="ECO:0000256" key="1">
    <source>
        <dbReference type="ARBA" id="ARBA00022729"/>
    </source>
</evidence>
<dbReference type="InterPro" id="IPR019734">
    <property type="entry name" value="TPR_rpt"/>
</dbReference>
<feature type="signal peptide" evidence="4">
    <location>
        <begin position="1"/>
        <end position="21"/>
    </location>
</feature>
<dbReference type="RefSeq" id="WP_115565938.1">
    <property type="nucleotide sequence ID" value="NZ_QRGR01000012.1"/>
</dbReference>
<comment type="caution">
    <text evidence="6">The sequence shown here is derived from an EMBL/GenBank/DDBJ whole genome shotgun (WGS) entry which is preliminary data.</text>
</comment>
<reference evidence="7" key="1">
    <citation type="submission" date="2018-08" db="EMBL/GenBank/DDBJ databases">
        <authorList>
            <person name="Liu Z.-W."/>
            <person name="Du Z.-J."/>
        </authorList>
    </citation>
    <scope>NUCLEOTIDE SEQUENCE [LARGE SCALE GENOMIC DNA]</scope>
    <source>
        <strain evidence="7">H4X</strain>
    </source>
</reference>
<dbReference type="InterPro" id="IPR011990">
    <property type="entry name" value="TPR-like_helical_dom_sf"/>
</dbReference>
<dbReference type="PROSITE" id="PS50005">
    <property type="entry name" value="TPR"/>
    <property type="match status" value="1"/>
</dbReference>
<evidence type="ECO:0000256" key="3">
    <source>
        <dbReference type="SAM" id="MobiDB-lite"/>
    </source>
</evidence>
<sequence>MKIAYKLALASVLAGGSHVVAAQHTQVFTNEERYFHEGIELFDRAKYGAAQEAFSKYIELTGDEARTADAQYYYALSGLYLFHPDAEQLIINFANNYPTHPKTALANYELGLYYFEKKDYKKAVELLKQAPTHLLSIKQNKELEFKLGYSYFATKDFENAKIYFDKNKTTGFRDDDHRFAYASNYYAGYIAYRNGDYASAKADLKIAEKNEAYANIVPYMITEILYKENDIYEVIRYGEEALARKPAVQQSDEIALLVGDAYYQKADYKEAEKYFNQFASGKRSLDPVVQYKIALTDYKNNNYKNAIANFKEIALKKDAIGQNAAYYLGLSYLKENNKQFALTAFDQARKNEQDKAITEAATLKYAQVSYELGNFREVISSLAEFNEKYPESEQGEEADKLLSEAYFGSNNYAEAIRHIESLPNKSWRILQTYQRVTYHHAVNLFNDAKFPQAVQMLDKSLEYPYDKEVTASSHFVKGEAYSIGQRYKDAINSYGAVFRTTPTTKTDYYTKSRYGIGYAYFNTKEYDKALPHFKAYLESIQPSNPNYNDATVRLADLYYVSKNYSEALKLYERVLSTSSPDRDYALFQKGVVLSINNRNDQAKSALQELISKYPKSRYLDDAYYQRALIDYESGNYQAAVSGFTTLINSVPDSKLVPNALQKRGTAYRNLGQNELAIADQKRVLEEYPAAKVASGALYSLQEVLGTENRSSEFDAYLDRFKVANPESDALESVEYEAAKSLYFSQKYEQAIPKFESYLKSYPKSTFAADAQYFLADSYLRQNNMQEGLQRMKEVIRQNRSEYVNRGIQRVADFELEAKNYPEAIKYYSRLRDLATNRKEQQTALTGLMQSYYRTNDYEATKRAANELISQGNASLNAYNSALLFRAKATYAQGNLDQALTQLRETVESASDVNGAEAKYLIAEILHKQKKYQESLDVAFDFNTKYSNYDFWLGKAFLIIADNYAAQNEMFQARATLNSIIENAPNQEIVAEAKQKLARYDGNTTTKPQQQNLAPKQDSVPQQNLAPQQDSVPQQNIVPQQDTVPQQLIVPQNDTTGQQ</sequence>
<keyword evidence="7" id="KW-1185">Reference proteome</keyword>
<keyword evidence="2" id="KW-0802">TPR repeat</keyword>
<accession>A0A3D8LBZ8</accession>
<dbReference type="InterPro" id="IPR039565">
    <property type="entry name" value="BamD-like"/>
</dbReference>
<gene>
    <name evidence="6" type="ORF">DXT99_12735</name>
</gene>
<feature type="repeat" description="TPR" evidence="2">
    <location>
        <begin position="548"/>
        <end position="581"/>
    </location>
</feature>
<dbReference type="OrthoDB" id="9814448at2"/>
<dbReference type="Pfam" id="PF13181">
    <property type="entry name" value="TPR_8"/>
    <property type="match status" value="1"/>
</dbReference>
<organism evidence="6 7">
    <name type="scientific">Pontibacter diazotrophicus</name>
    <dbReference type="NCBI Taxonomy" id="1400979"/>
    <lineage>
        <taxon>Bacteria</taxon>
        <taxon>Pseudomonadati</taxon>
        <taxon>Bacteroidota</taxon>
        <taxon>Cytophagia</taxon>
        <taxon>Cytophagales</taxon>
        <taxon>Hymenobacteraceae</taxon>
        <taxon>Pontibacter</taxon>
    </lineage>
</organism>
<dbReference type="Pfam" id="PF13525">
    <property type="entry name" value="YfiO"/>
    <property type="match status" value="1"/>
</dbReference>
<dbReference type="Proteomes" id="UP000256708">
    <property type="component" value="Unassembled WGS sequence"/>
</dbReference>
<dbReference type="EMBL" id="QRGR01000012">
    <property type="protein sequence ID" value="RDV14826.1"/>
    <property type="molecule type" value="Genomic_DNA"/>
</dbReference>
<feature type="chain" id="PRO_5017724468" evidence="4">
    <location>
        <begin position="22"/>
        <end position="1058"/>
    </location>
</feature>
<dbReference type="PANTHER" id="PTHR12558:SF13">
    <property type="entry name" value="CELL DIVISION CYCLE PROTEIN 27 HOMOLOG"/>
    <property type="match status" value="1"/>
</dbReference>
<evidence type="ECO:0000313" key="6">
    <source>
        <dbReference type="EMBL" id="RDV14826.1"/>
    </source>
</evidence>
<evidence type="ECO:0000256" key="2">
    <source>
        <dbReference type="PROSITE-ProRule" id="PRU00339"/>
    </source>
</evidence>
<protein>
    <submittedName>
        <fullName evidence="6">Outer membrane protein assembly factor BamD</fullName>
    </submittedName>
</protein>
<dbReference type="SMART" id="SM00028">
    <property type="entry name" value="TPR"/>
    <property type="match status" value="15"/>
</dbReference>
<dbReference type="SMART" id="SM00671">
    <property type="entry name" value="SEL1"/>
    <property type="match status" value="3"/>
</dbReference>
<dbReference type="InterPro" id="IPR006597">
    <property type="entry name" value="Sel1-like"/>
</dbReference>
<dbReference type="Gene3D" id="1.25.40.10">
    <property type="entry name" value="Tetratricopeptide repeat domain"/>
    <property type="match status" value="7"/>
</dbReference>